<evidence type="ECO:0000259" key="18">
    <source>
        <dbReference type="PROSITE" id="PS50109"/>
    </source>
</evidence>
<dbReference type="SMART" id="SM00388">
    <property type="entry name" value="HisKA"/>
    <property type="match status" value="1"/>
</dbReference>
<evidence type="ECO:0000256" key="7">
    <source>
        <dbReference type="ARBA" id="ARBA00022741"/>
    </source>
</evidence>
<feature type="domain" description="Response regulatory" evidence="19">
    <location>
        <begin position="1012"/>
        <end position="1136"/>
    </location>
</feature>
<feature type="domain" description="PAC" evidence="21">
    <location>
        <begin position="573"/>
        <end position="625"/>
    </location>
</feature>
<feature type="modified residue" description="4-aspartylphosphate" evidence="16">
    <location>
        <position position="1210"/>
    </location>
</feature>
<feature type="domain" description="Histidine kinase" evidence="18">
    <location>
        <begin position="773"/>
        <end position="994"/>
    </location>
</feature>
<dbReference type="CDD" id="cd17546">
    <property type="entry name" value="REC_hyHK_CKI1_RcsC-like"/>
    <property type="match status" value="2"/>
</dbReference>
<dbReference type="SMART" id="SM00091">
    <property type="entry name" value="PAS"/>
    <property type="match status" value="3"/>
</dbReference>
<dbReference type="Pfam" id="PF02518">
    <property type="entry name" value="HATPase_c"/>
    <property type="match status" value="1"/>
</dbReference>
<dbReference type="InterPro" id="IPR004358">
    <property type="entry name" value="Sig_transdc_His_kin-like_C"/>
</dbReference>
<evidence type="ECO:0000256" key="12">
    <source>
        <dbReference type="ARBA" id="ARBA00023136"/>
    </source>
</evidence>
<evidence type="ECO:0000256" key="9">
    <source>
        <dbReference type="ARBA" id="ARBA00022840"/>
    </source>
</evidence>
<gene>
    <name evidence="24" type="ORF">SAMN05216272_110162</name>
</gene>
<dbReference type="PRINTS" id="PR00344">
    <property type="entry name" value="BCTRLSENSOR"/>
</dbReference>
<evidence type="ECO:0000313" key="24">
    <source>
        <dbReference type="EMBL" id="SDI50845.1"/>
    </source>
</evidence>
<keyword evidence="6" id="KW-0812">Transmembrane</keyword>
<dbReference type="Pfam" id="PF00989">
    <property type="entry name" value="PAS"/>
    <property type="match status" value="1"/>
</dbReference>
<dbReference type="CDD" id="cd16922">
    <property type="entry name" value="HATPase_EvgS-ArcB-TorS-like"/>
    <property type="match status" value="1"/>
</dbReference>
<keyword evidence="9" id="KW-0067">ATP-binding</keyword>
<dbReference type="Pfam" id="PF01627">
    <property type="entry name" value="Hpt"/>
    <property type="match status" value="1"/>
</dbReference>
<keyword evidence="5" id="KW-0808">Transferase</keyword>
<dbReference type="PROSITE" id="PS50109">
    <property type="entry name" value="HIS_KIN"/>
    <property type="match status" value="1"/>
</dbReference>
<dbReference type="InterPro" id="IPR005467">
    <property type="entry name" value="His_kinase_dom"/>
</dbReference>
<comment type="subunit">
    <text evidence="13">At low DSF concentrations, interacts with RpfF.</text>
</comment>
<dbReference type="FunFam" id="1.10.287.130:FF:000002">
    <property type="entry name" value="Two-component osmosensing histidine kinase"/>
    <property type="match status" value="1"/>
</dbReference>
<evidence type="ECO:0000259" key="22">
    <source>
        <dbReference type="PROSITE" id="PS50839"/>
    </source>
</evidence>
<feature type="domain" description="PAS" evidence="20">
    <location>
        <begin position="339"/>
        <end position="410"/>
    </location>
</feature>
<dbReference type="EMBL" id="FNDS01000010">
    <property type="protein sequence ID" value="SDI50845.1"/>
    <property type="molecule type" value="Genomic_DNA"/>
</dbReference>
<dbReference type="InterPro" id="IPR036890">
    <property type="entry name" value="HATPase_C_sf"/>
</dbReference>
<dbReference type="Pfam" id="PF13426">
    <property type="entry name" value="PAS_9"/>
    <property type="match status" value="1"/>
</dbReference>
<sequence>MKKPRIFLPSAAWAALLLGIACSWLGAWLLERGNERQAIAAVAQEARRVGDSVIARLQLYQYGLRGTRGAVLIAGEHDIGRELFRRYSLTRDIAREFPGARGFGFVRRVAPGEEAEFLRRARADGAPDLRIQQLTPQDGERFVIQYLEPEERNLAALGLDIASESNRRAAAWAAVQSGQARLTAPITLVQGTEKPQQSFLMLLPIYRGGITPRSLAERERLAFGWSVAPLMMSEVLNGLDIDNQAVQFELSDITGEQPQSFYRSDEQAGPGRYTQTVQREVFGRRWQLALSARPLFIERLQQLSPNLLFGVGCLLSALLATLLAVTEVSRQRRRQIIDDQARLAAIVESSGDAIIGKTLDGVVTSWNAGAEKLFGYSEAQALGKRVVELLVPAELVAEERDILARIARGENVASLETRRRHQDGRLLDVSVTVSPILGAHGRVVGASKTVRDISQQKAAEARIRELNSNLEQQVAERTAELRQLNMLFGSVLQSASEVSIIATDPDGRITVFNRGAERLLGYSAQEVVGKATPALIHVDAEVAARGVELSAEYGQPIEGFRVFTEKAQREGAETREWTYVRKDGSRVPVSLVVTTIREDNGQIAGNLGIAVDITARKAAEDRLRQARDQLMLAAGIADLGIWAWHTDDDSLHWNERMFELYEYPPALGATGMTFQHWVARLHPDDLDATLACMQDAVDGRGTFNAVFRIVLPDGRTRYIQANAQVERGPDGKARRVTGTNLDITREQELQTSLRQAKAQADAANAAKSSFLANMSHEIRTPMNAVLGMLHLVQQTELNGRQLDYVQKAHSAATSLLGLLNDILDYSKIEAGKLLLEPHPFELESLMQDLAVVLSGNLGTKDVEMLFDLDTELPNVVEGDRLRLQQILINLAGNALKFTSHGQVVVSLQQVQRLDDSIRLRVSVSDTGIGIGADQLQRIFEGFTQAEASTSRRFGGTGLGLFICKRLVELMGGELRVESSLGVGSRFCFDIPLKIASAESLRAGCRGLGKPLRILVADDNDCAGELMLRTCQAFGWQADVVGGGAFAVERFRQELREGRSYDVVLMDWRMPDLDGLSAARLIRQEARTPTPPMIIMITAYGREILADEQDSPTPPFVDFLTKPVTPRQLADSVQRAIGHEAQQTRPPRRGSATQRLAGRRLLVVEDNALNRQVAAELLAGEGASVLLAEGGLEGVRQVMQAEPPLDAVLMDMQMPDIDGLEATRRIRADSRFAELPIVAMTANASQADRQACLDAGMNDHLAKPIDKEQLVGRLLNQFGIPQSPADPAQAANGAATLVEPRDSILGRFGGDLRLVHRVLKSFAPEMQQHFARLEALIDSADLRALGATLHTIKGSAGTMGARQLAARAATLEADLAQCDASQPAEALGRVRLDEFRQLLAASSLALTHMFDSPPLRPDGAGAGHLSQPEIRQRLADILLLLETGNLDAIGHCEGLAQQRAMAESAHFAQFSALIESLDFRAALRVGQELLKELHP</sequence>
<evidence type="ECO:0000259" key="23">
    <source>
        <dbReference type="PROSITE" id="PS50894"/>
    </source>
</evidence>
<dbReference type="SMART" id="SM00387">
    <property type="entry name" value="HATPase_c"/>
    <property type="match status" value="1"/>
</dbReference>
<dbReference type="InterPro" id="IPR042240">
    <property type="entry name" value="CHASE_sf"/>
</dbReference>
<dbReference type="CDD" id="cd00130">
    <property type="entry name" value="PAS"/>
    <property type="match status" value="3"/>
</dbReference>
<accession>A0A1G8L5H8</accession>
<organism evidence="24 25">
    <name type="scientific">Pseudomonas panipatensis</name>
    <dbReference type="NCBI Taxonomy" id="428992"/>
    <lineage>
        <taxon>Bacteria</taxon>
        <taxon>Pseudomonadati</taxon>
        <taxon>Pseudomonadota</taxon>
        <taxon>Gammaproteobacteria</taxon>
        <taxon>Pseudomonadales</taxon>
        <taxon>Pseudomonadaceae</taxon>
        <taxon>Pseudomonas</taxon>
    </lineage>
</organism>
<evidence type="ECO:0000256" key="2">
    <source>
        <dbReference type="ARBA" id="ARBA00004370"/>
    </source>
</evidence>
<feature type="domain" description="HPt" evidence="23">
    <location>
        <begin position="1310"/>
        <end position="1412"/>
    </location>
</feature>
<dbReference type="EC" id="2.7.13.3" evidence="3"/>
<dbReference type="InterPro" id="IPR036641">
    <property type="entry name" value="HPT_dom_sf"/>
</dbReference>
<dbReference type="SUPFAM" id="SSF55874">
    <property type="entry name" value="ATPase domain of HSP90 chaperone/DNA topoisomerase II/histidine kinase"/>
    <property type="match status" value="1"/>
</dbReference>
<dbReference type="InterPro" id="IPR013655">
    <property type="entry name" value="PAS_fold_3"/>
</dbReference>
<comment type="catalytic activity">
    <reaction evidence="1">
        <text>ATP + protein L-histidine = ADP + protein N-phospho-L-histidine.</text>
        <dbReference type="EC" id="2.7.13.3"/>
    </reaction>
</comment>
<dbReference type="InterPro" id="IPR003661">
    <property type="entry name" value="HisK_dim/P_dom"/>
</dbReference>
<name>A0A1G8L5H8_9PSED</name>
<evidence type="ECO:0000256" key="14">
    <source>
        <dbReference type="ARBA" id="ARBA00068150"/>
    </source>
</evidence>
<feature type="modified residue" description="Phosphohistidine" evidence="15">
    <location>
        <position position="1349"/>
    </location>
</feature>
<dbReference type="GO" id="GO:0005886">
    <property type="term" value="C:plasma membrane"/>
    <property type="evidence" value="ECO:0007669"/>
    <property type="project" value="UniProtKB-SubCell"/>
</dbReference>
<evidence type="ECO:0000256" key="8">
    <source>
        <dbReference type="ARBA" id="ARBA00022777"/>
    </source>
</evidence>
<feature type="domain" description="PAC" evidence="21">
    <location>
        <begin position="413"/>
        <end position="465"/>
    </location>
</feature>
<dbReference type="InterPro" id="IPR001610">
    <property type="entry name" value="PAC"/>
</dbReference>
<dbReference type="PROSITE" id="PS50112">
    <property type="entry name" value="PAS"/>
    <property type="match status" value="2"/>
</dbReference>
<dbReference type="Gene3D" id="1.10.287.130">
    <property type="match status" value="1"/>
</dbReference>
<comment type="subcellular location">
    <subcellularLocation>
        <location evidence="2">Membrane</location>
    </subcellularLocation>
</comment>
<keyword evidence="4 16" id="KW-0597">Phosphoprotein</keyword>
<dbReference type="GO" id="GO:0006355">
    <property type="term" value="P:regulation of DNA-templated transcription"/>
    <property type="evidence" value="ECO:0007669"/>
    <property type="project" value="InterPro"/>
</dbReference>
<evidence type="ECO:0000256" key="16">
    <source>
        <dbReference type="PROSITE-ProRule" id="PRU00169"/>
    </source>
</evidence>
<evidence type="ECO:0000259" key="20">
    <source>
        <dbReference type="PROSITE" id="PS50112"/>
    </source>
</evidence>
<evidence type="ECO:0000313" key="25">
    <source>
        <dbReference type="Proteomes" id="UP000199636"/>
    </source>
</evidence>
<evidence type="ECO:0000259" key="19">
    <source>
        <dbReference type="PROSITE" id="PS50110"/>
    </source>
</evidence>
<evidence type="ECO:0000256" key="6">
    <source>
        <dbReference type="ARBA" id="ARBA00022692"/>
    </source>
</evidence>
<dbReference type="PROSITE" id="PS50839">
    <property type="entry name" value="CHASE"/>
    <property type="match status" value="1"/>
</dbReference>
<dbReference type="Gene3D" id="1.20.120.160">
    <property type="entry name" value="HPT domain"/>
    <property type="match status" value="1"/>
</dbReference>
<dbReference type="PROSITE" id="PS51257">
    <property type="entry name" value="PROKAR_LIPOPROTEIN"/>
    <property type="match status" value="1"/>
</dbReference>
<dbReference type="PROSITE" id="PS50113">
    <property type="entry name" value="PAC"/>
    <property type="match status" value="3"/>
</dbReference>
<dbReference type="Proteomes" id="UP000199636">
    <property type="component" value="Unassembled WGS sequence"/>
</dbReference>
<dbReference type="PROSITE" id="PS50894">
    <property type="entry name" value="HPT"/>
    <property type="match status" value="1"/>
</dbReference>
<keyword evidence="17" id="KW-0175">Coiled coil</keyword>
<evidence type="ECO:0000256" key="3">
    <source>
        <dbReference type="ARBA" id="ARBA00012438"/>
    </source>
</evidence>
<evidence type="ECO:0000256" key="4">
    <source>
        <dbReference type="ARBA" id="ARBA00022553"/>
    </source>
</evidence>
<dbReference type="SMART" id="SM01079">
    <property type="entry name" value="CHASE"/>
    <property type="match status" value="1"/>
</dbReference>
<dbReference type="InterPro" id="IPR001789">
    <property type="entry name" value="Sig_transdc_resp-reg_receiver"/>
</dbReference>
<dbReference type="InterPro" id="IPR003594">
    <property type="entry name" value="HATPase_dom"/>
</dbReference>
<dbReference type="SUPFAM" id="SSF55785">
    <property type="entry name" value="PYP-like sensor domain (PAS domain)"/>
    <property type="match status" value="3"/>
</dbReference>
<evidence type="ECO:0000256" key="15">
    <source>
        <dbReference type="PROSITE-ProRule" id="PRU00110"/>
    </source>
</evidence>
<dbReference type="Gene3D" id="3.30.565.10">
    <property type="entry name" value="Histidine kinase-like ATPase, C-terminal domain"/>
    <property type="match status" value="1"/>
</dbReference>
<feature type="modified residue" description="4-aspartylphosphate" evidence="16">
    <location>
        <position position="1066"/>
    </location>
</feature>
<keyword evidence="25" id="KW-1185">Reference proteome</keyword>
<dbReference type="SUPFAM" id="SSF47384">
    <property type="entry name" value="Homodimeric domain of signal transducing histidine kinase"/>
    <property type="match status" value="1"/>
</dbReference>
<feature type="domain" description="Response regulatory" evidence="19">
    <location>
        <begin position="1159"/>
        <end position="1277"/>
    </location>
</feature>
<dbReference type="InterPro" id="IPR000014">
    <property type="entry name" value="PAS"/>
</dbReference>
<feature type="domain" description="PAS" evidence="20">
    <location>
        <begin position="491"/>
        <end position="530"/>
    </location>
</feature>
<dbReference type="Gene3D" id="3.30.450.350">
    <property type="entry name" value="CHASE domain"/>
    <property type="match status" value="1"/>
</dbReference>
<dbReference type="Pfam" id="PF08447">
    <property type="entry name" value="PAS_3"/>
    <property type="match status" value="1"/>
</dbReference>
<keyword evidence="12" id="KW-0472">Membrane</keyword>
<dbReference type="CDD" id="cd00088">
    <property type="entry name" value="HPT"/>
    <property type="match status" value="1"/>
</dbReference>
<dbReference type="FunFam" id="3.30.565.10:FF:000010">
    <property type="entry name" value="Sensor histidine kinase RcsC"/>
    <property type="match status" value="1"/>
</dbReference>
<keyword evidence="11" id="KW-0902">Two-component regulatory system</keyword>
<dbReference type="GO" id="GO:0005524">
    <property type="term" value="F:ATP binding"/>
    <property type="evidence" value="ECO:0007669"/>
    <property type="project" value="UniProtKB-KW"/>
</dbReference>
<dbReference type="Gene3D" id="2.10.70.100">
    <property type="match status" value="1"/>
</dbReference>
<dbReference type="Pfam" id="PF03924">
    <property type="entry name" value="CHASE"/>
    <property type="match status" value="1"/>
</dbReference>
<feature type="domain" description="PAC" evidence="21">
    <location>
        <begin position="703"/>
        <end position="755"/>
    </location>
</feature>
<dbReference type="PANTHER" id="PTHR45339:SF3">
    <property type="entry name" value="HISTIDINE KINASE"/>
    <property type="match status" value="1"/>
</dbReference>
<dbReference type="SUPFAM" id="SSF47226">
    <property type="entry name" value="Histidine-containing phosphotransfer domain, HPT domain"/>
    <property type="match status" value="1"/>
</dbReference>
<dbReference type="Gene3D" id="3.30.450.20">
    <property type="entry name" value="PAS domain"/>
    <property type="match status" value="3"/>
</dbReference>
<dbReference type="Gene3D" id="3.40.50.2300">
    <property type="match status" value="2"/>
</dbReference>
<dbReference type="PANTHER" id="PTHR45339">
    <property type="entry name" value="HYBRID SIGNAL TRANSDUCTION HISTIDINE KINASE J"/>
    <property type="match status" value="1"/>
</dbReference>
<protein>
    <recommendedName>
        <fullName evidence="14">Sensory/regulatory protein RpfC</fullName>
        <ecNumber evidence="3">2.7.13.3</ecNumber>
    </recommendedName>
</protein>
<dbReference type="Pfam" id="PF00072">
    <property type="entry name" value="Response_reg"/>
    <property type="match status" value="2"/>
</dbReference>
<feature type="domain" description="CHASE" evidence="22">
    <location>
        <begin position="75"/>
        <end position="239"/>
    </location>
</feature>
<keyword evidence="8" id="KW-0418">Kinase</keyword>
<dbReference type="InterPro" id="IPR006189">
    <property type="entry name" value="CHASE_dom"/>
</dbReference>
<dbReference type="InterPro" id="IPR013767">
    <property type="entry name" value="PAS_fold"/>
</dbReference>
<evidence type="ECO:0000256" key="17">
    <source>
        <dbReference type="SAM" id="Coils"/>
    </source>
</evidence>
<dbReference type="InterPro" id="IPR008207">
    <property type="entry name" value="Sig_transdc_His_kin_Hpt_dom"/>
</dbReference>
<dbReference type="SUPFAM" id="SSF52172">
    <property type="entry name" value="CheY-like"/>
    <property type="match status" value="2"/>
</dbReference>
<keyword evidence="7" id="KW-0547">Nucleotide-binding</keyword>
<evidence type="ECO:0000256" key="1">
    <source>
        <dbReference type="ARBA" id="ARBA00000085"/>
    </source>
</evidence>
<evidence type="ECO:0000256" key="5">
    <source>
        <dbReference type="ARBA" id="ARBA00022679"/>
    </source>
</evidence>
<evidence type="ECO:0000256" key="13">
    <source>
        <dbReference type="ARBA" id="ARBA00064003"/>
    </source>
</evidence>
<evidence type="ECO:0000256" key="11">
    <source>
        <dbReference type="ARBA" id="ARBA00023012"/>
    </source>
</evidence>
<dbReference type="NCBIfam" id="TIGR00229">
    <property type="entry name" value="sensory_box"/>
    <property type="match status" value="2"/>
</dbReference>
<dbReference type="InterPro" id="IPR036097">
    <property type="entry name" value="HisK_dim/P_sf"/>
</dbReference>
<dbReference type="STRING" id="428992.SAMN05216272_110162"/>
<reference evidence="25" key="1">
    <citation type="submission" date="2016-10" db="EMBL/GenBank/DDBJ databases">
        <authorList>
            <person name="Varghese N."/>
            <person name="Submissions S."/>
        </authorList>
    </citation>
    <scope>NUCLEOTIDE SEQUENCE [LARGE SCALE GENOMIC DNA]</scope>
    <source>
        <strain evidence="25">CCM 7469</strain>
    </source>
</reference>
<dbReference type="InterPro" id="IPR000700">
    <property type="entry name" value="PAS-assoc_C"/>
</dbReference>
<keyword evidence="10" id="KW-1133">Transmembrane helix</keyword>
<dbReference type="GO" id="GO:0000155">
    <property type="term" value="F:phosphorelay sensor kinase activity"/>
    <property type="evidence" value="ECO:0007669"/>
    <property type="project" value="InterPro"/>
</dbReference>
<dbReference type="Pfam" id="PF00512">
    <property type="entry name" value="HisKA"/>
    <property type="match status" value="1"/>
</dbReference>
<feature type="coiled-coil region" evidence="17">
    <location>
        <begin position="453"/>
        <end position="487"/>
    </location>
</feature>
<dbReference type="InterPro" id="IPR011006">
    <property type="entry name" value="CheY-like_superfamily"/>
</dbReference>
<dbReference type="SMART" id="SM00448">
    <property type="entry name" value="REC"/>
    <property type="match status" value="2"/>
</dbReference>
<proteinExistence type="predicted"/>
<evidence type="ECO:0000259" key="21">
    <source>
        <dbReference type="PROSITE" id="PS50113"/>
    </source>
</evidence>
<dbReference type="CDD" id="cd00082">
    <property type="entry name" value="HisKA"/>
    <property type="match status" value="1"/>
</dbReference>
<evidence type="ECO:0000256" key="10">
    <source>
        <dbReference type="ARBA" id="ARBA00022989"/>
    </source>
</evidence>
<dbReference type="InterPro" id="IPR035965">
    <property type="entry name" value="PAS-like_dom_sf"/>
</dbReference>
<dbReference type="PROSITE" id="PS50110">
    <property type="entry name" value="RESPONSE_REGULATORY"/>
    <property type="match status" value="2"/>
</dbReference>
<dbReference type="SMART" id="SM00086">
    <property type="entry name" value="PAC"/>
    <property type="match status" value="3"/>
</dbReference>